<sequence>PTHPSTSDPLLDKTFMQKILNLEHDLSEIYNQATDQICENQQKKKIANDDKIIISNDFMIGNKMPTDVSLFINDLLTSQPMNITPVPSPYTKSDPIETKINLTYRAMLQSTQ</sequence>
<name>A0ACA9QNA7_9GLOM</name>
<reference evidence="1" key="1">
    <citation type="submission" date="2021-06" db="EMBL/GenBank/DDBJ databases">
        <authorList>
            <person name="Kallberg Y."/>
            <person name="Tangrot J."/>
            <person name="Rosling A."/>
        </authorList>
    </citation>
    <scope>NUCLEOTIDE SEQUENCE</scope>
    <source>
        <strain evidence="1">MA461A</strain>
    </source>
</reference>
<evidence type="ECO:0000313" key="2">
    <source>
        <dbReference type="Proteomes" id="UP000789920"/>
    </source>
</evidence>
<gene>
    <name evidence="1" type="ORF">RPERSI_LOCUS15079</name>
</gene>
<proteinExistence type="predicted"/>
<keyword evidence="2" id="KW-1185">Reference proteome</keyword>
<organism evidence="1 2">
    <name type="scientific">Racocetra persica</name>
    <dbReference type="NCBI Taxonomy" id="160502"/>
    <lineage>
        <taxon>Eukaryota</taxon>
        <taxon>Fungi</taxon>
        <taxon>Fungi incertae sedis</taxon>
        <taxon>Mucoromycota</taxon>
        <taxon>Glomeromycotina</taxon>
        <taxon>Glomeromycetes</taxon>
        <taxon>Diversisporales</taxon>
        <taxon>Gigasporaceae</taxon>
        <taxon>Racocetra</taxon>
    </lineage>
</organism>
<evidence type="ECO:0000313" key="1">
    <source>
        <dbReference type="EMBL" id="CAG8759554.1"/>
    </source>
</evidence>
<dbReference type="Proteomes" id="UP000789920">
    <property type="component" value="Unassembled WGS sequence"/>
</dbReference>
<protein>
    <submittedName>
        <fullName evidence="1">6296_t:CDS:1</fullName>
    </submittedName>
</protein>
<feature type="non-terminal residue" evidence="1">
    <location>
        <position position="1"/>
    </location>
</feature>
<feature type="non-terminal residue" evidence="1">
    <location>
        <position position="112"/>
    </location>
</feature>
<dbReference type="EMBL" id="CAJVQC010035644">
    <property type="protein sequence ID" value="CAG8759554.1"/>
    <property type="molecule type" value="Genomic_DNA"/>
</dbReference>
<comment type="caution">
    <text evidence="1">The sequence shown here is derived from an EMBL/GenBank/DDBJ whole genome shotgun (WGS) entry which is preliminary data.</text>
</comment>
<accession>A0ACA9QNA7</accession>